<evidence type="ECO:0000256" key="8">
    <source>
        <dbReference type="SAM" id="Phobius"/>
    </source>
</evidence>
<evidence type="ECO:0000256" key="7">
    <source>
        <dbReference type="ARBA" id="ARBA00023136"/>
    </source>
</evidence>
<evidence type="ECO:0000256" key="4">
    <source>
        <dbReference type="ARBA" id="ARBA00022475"/>
    </source>
</evidence>
<dbReference type="SUPFAM" id="SSF81345">
    <property type="entry name" value="ABC transporter involved in vitamin B12 uptake, BtuC"/>
    <property type="match status" value="1"/>
</dbReference>
<evidence type="ECO:0000256" key="2">
    <source>
        <dbReference type="ARBA" id="ARBA00007935"/>
    </source>
</evidence>
<keyword evidence="3" id="KW-0813">Transport</keyword>
<evidence type="ECO:0000256" key="5">
    <source>
        <dbReference type="ARBA" id="ARBA00022692"/>
    </source>
</evidence>
<dbReference type="InterPro" id="IPR037294">
    <property type="entry name" value="ABC_BtuC-like"/>
</dbReference>
<name>A0ABR7CVI9_9BACT</name>
<dbReference type="PANTHER" id="PTHR30472:SF25">
    <property type="entry name" value="ABC TRANSPORTER PERMEASE PROTEIN MJ0876-RELATED"/>
    <property type="match status" value="1"/>
</dbReference>
<keyword evidence="10" id="KW-1185">Reference proteome</keyword>
<dbReference type="Proteomes" id="UP000646484">
    <property type="component" value="Unassembled WGS sequence"/>
</dbReference>
<evidence type="ECO:0000256" key="3">
    <source>
        <dbReference type="ARBA" id="ARBA00022448"/>
    </source>
</evidence>
<sequence>MQGKYYKWILFLAFLLLLLAGSIVAGLCFGEIRFSIQDIFQLWNGDPEDVRLNILRQLRVPRIILGFIVGGALSLSGVILQGIFRNPLVEPYTLGISGGASVGVTAAIVLSLHTLHGSFMLPLAGFAGALVTVILVYTLGVRRGNVRVHSLLLTGVMISFISSSLMLLIMSVTKSENLHGIVFWIMGSLNETDPTLIALISVTSLVVLCLAFLYTPALNAMRLGSERAIQLGINANRAIKVLFLLSSLLTGICVSIVGVIGFVGLIIPQLMRFIIGSDFRILLPSSFIGGGIFLILSDIFARTIISPNELPIGVITGIIGGVIFILVMSNTKTKKTID</sequence>
<feature type="transmembrane region" description="Helical" evidence="8">
    <location>
        <begin position="151"/>
        <end position="170"/>
    </location>
</feature>
<dbReference type="CDD" id="cd06550">
    <property type="entry name" value="TM_ABC_iron-siderophores_like"/>
    <property type="match status" value="1"/>
</dbReference>
<keyword evidence="6 8" id="KW-1133">Transmembrane helix</keyword>
<feature type="transmembrane region" description="Helical" evidence="8">
    <location>
        <begin position="241"/>
        <end position="267"/>
    </location>
</feature>
<comment type="caution">
    <text evidence="9">The sequence shown here is derived from an EMBL/GenBank/DDBJ whole genome shotgun (WGS) entry which is preliminary data.</text>
</comment>
<dbReference type="RefSeq" id="WP_186974599.1">
    <property type="nucleotide sequence ID" value="NZ_JACOOH010000001.1"/>
</dbReference>
<dbReference type="EMBL" id="JACOOH010000001">
    <property type="protein sequence ID" value="MBC5619673.1"/>
    <property type="molecule type" value="Genomic_DNA"/>
</dbReference>
<feature type="transmembrane region" description="Helical" evidence="8">
    <location>
        <begin position="119"/>
        <end position="139"/>
    </location>
</feature>
<evidence type="ECO:0000256" key="6">
    <source>
        <dbReference type="ARBA" id="ARBA00022989"/>
    </source>
</evidence>
<dbReference type="InterPro" id="IPR000522">
    <property type="entry name" value="ABC_transptr_permease_BtuC"/>
</dbReference>
<accession>A0ABR7CVI9</accession>
<keyword evidence="5 8" id="KW-0812">Transmembrane</keyword>
<keyword evidence="4" id="KW-1003">Cell membrane</keyword>
<evidence type="ECO:0000256" key="1">
    <source>
        <dbReference type="ARBA" id="ARBA00004651"/>
    </source>
</evidence>
<evidence type="ECO:0000313" key="10">
    <source>
        <dbReference type="Proteomes" id="UP000646484"/>
    </source>
</evidence>
<dbReference type="Gene3D" id="1.10.3470.10">
    <property type="entry name" value="ABC transporter involved in vitamin B12 uptake, BtuC"/>
    <property type="match status" value="1"/>
</dbReference>
<feature type="transmembrane region" description="Helical" evidence="8">
    <location>
        <begin position="312"/>
        <end position="329"/>
    </location>
</feature>
<feature type="transmembrane region" description="Helical" evidence="8">
    <location>
        <begin position="196"/>
        <end position="220"/>
    </location>
</feature>
<comment type="subcellular location">
    <subcellularLocation>
        <location evidence="1">Cell membrane</location>
        <topology evidence="1">Multi-pass membrane protein</topology>
    </subcellularLocation>
</comment>
<feature type="transmembrane region" description="Helical" evidence="8">
    <location>
        <begin position="279"/>
        <end position="300"/>
    </location>
</feature>
<dbReference type="Pfam" id="PF01032">
    <property type="entry name" value="FecCD"/>
    <property type="match status" value="1"/>
</dbReference>
<dbReference type="PANTHER" id="PTHR30472">
    <property type="entry name" value="FERRIC ENTEROBACTIN TRANSPORT SYSTEM PERMEASE PROTEIN"/>
    <property type="match status" value="1"/>
</dbReference>
<keyword evidence="7 8" id="KW-0472">Membrane</keyword>
<comment type="similarity">
    <text evidence="2">Belongs to the binding-protein-dependent transport system permease family. FecCD subfamily.</text>
</comment>
<protein>
    <submittedName>
        <fullName evidence="9">Iron ABC transporter permease</fullName>
    </submittedName>
</protein>
<evidence type="ECO:0000313" key="9">
    <source>
        <dbReference type="EMBL" id="MBC5619673.1"/>
    </source>
</evidence>
<reference evidence="9 10" key="1">
    <citation type="submission" date="2020-08" db="EMBL/GenBank/DDBJ databases">
        <title>Genome public.</title>
        <authorList>
            <person name="Liu C."/>
            <person name="Sun Q."/>
        </authorList>
    </citation>
    <scope>NUCLEOTIDE SEQUENCE [LARGE SCALE GENOMIC DNA]</scope>
    <source>
        <strain evidence="9 10">NSJ-56</strain>
    </source>
</reference>
<feature type="transmembrane region" description="Helical" evidence="8">
    <location>
        <begin position="60"/>
        <end position="80"/>
    </location>
</feature>
<proteinExistence type="inferred from homology"/>
<gene>
    <name evidence="9" type="ORF">H8S64_01020</name>
</gene>
<organism evidence="9 10">
    <name type="scientific">Butyricimonas hominis</name>
    <dbReference type="NCBI Taxonomy" id="2763032"/>
    <lineage>
        <taxon>Bacteria</taxon>
        <taxon>Pseudomonadati</taxon>
        <taxon>Bacteroidota</taxon>
        <taxon>Bacteroidia</taxon>
        <taxon>Bacteroidales</taxon>
        <taxon>Odoribacteraceae</taxon>
        <taxon>Butyricimonas</taxon>
    </lineage>
</organism>